<keyword evidence="3" id="KW-1185">Reference proteome</keyword>
<evidence type="ECO:0000313" key="2">
    <source>
        <dbReference type="EMBL" id="GKU27272.1"/>
    </source>
</evidence>
<name>A0A9W6DCR6_9CLOT</name>
<dbReference type="Proteomes" id="UP001057868">
    <property type="component" value="Unassembled WGS sequence"/>
</dbReference>
<dbReference type="RefSeq" id="WP_261854139.1">
    <property type="nucleotide sequence ID" value="NZ_BQXY01000010.1"/>
</dbReference>
<sequence>MINNLTGHMVVKNEDRWIWFSIMSVIDYVDKLIIFDTGSSDDTVKIIKDIMSNERYSSKIVFEEKGAVDKQNFYHIREEQISMTETDYFIVVDGDEIWYENSIKEVINAIRSSNPPYLIANKFINCAGDIYHYRDFKRETYTIKEVTGSLTIRVYSKKITGIHCGGDYGVEGYFDYLNKPVQESKWNIEIMNGSYLHTSLLQRSSNIYGDMEIGYRRKKILSDWDYKFDENFKFPEVLYIKRPDYVFDPFSYEIDWIRKLIYMLRSIKKKIRKG</sequence>
<dbReference type="InterPro" id="IPR029044">
    <property type="entry name" value="Nucleotide-diphossugar_trans"/>
</dbReference>
<dbReference type="Pfam" id="PF00535">
    <property type="entry name" value="Glycos_transf_2"/>
    <property type="match status" value="1"/>
</dbReference>
<dbReference type="EMBL" id="BQXY01000010">
    <property type="protein sequence ID" value="GKU27272.1"/>
    <property type="molecule type" value="Genomic_DNA"/>
</dbReference>
<proteinExistence type="predicted"/>
<dbReference type="Gene3D" id="3.90.550.10">
    <property type="entry name" value="Spore Coat Polysaccharide Biosynthesis Protein SpsA, Chain A"/>
    <property type="match status" value="1"/>
</dbReference>
<gene>
    <name evidence="2" type="ORF">CFOLD11_40990</name>
</gene>
<comment type="caution">
    <text evidence="2">The sequence shown here is derived from an EMBL/GenBank/DDBJ whole genome shotgun (WGS) entry which is preliminary data.</text>
</comment>
<reference evidence="2" key="1">
    <citation type="journal article" date="2023" name="Int. J. Syst. Evol. Microbiol.">
        <title>&lt;i&gt;Clostridium folliculivorans&lt;/i&gt; sp. nov., isolated from soil samples of an organic paddy in Japan.</title>
        <authorList>
            <person name="Tazawa J."/>
            <person name="Kobayashi H."/>
            <person name="Tanizawa Y."/>
            <person name="Uchino A."/>
            <person name="Tanaka F."/>
            <person name="Urashima Y."/>
            <person name="Miura S."/>
            <person name="Sakamoto M."/>
            <person name="Ohkuma M."/>
            <person name="Tohno M."/>
        </authorList>
    </citation>
    <scope>NUCLEOTIDE SEQUENCE</scope>
    <source>
        <strain evidence="2">D1-1</strain>
    </source>
</reference>
<organism evidence="2 3">
    <name type="scientific">Clostridium folliculivorans</name>
    <dbReference type="NCBI Taxonomy" id="2886038"/>
    <lineage>
        <taxon>Bacteria</taxon>
        <taxon>Bacillati</taxon>
        <taxon>Bacillota</taxon>
        <taxon>Clostridia</taxon>
        <taxon>Eubacteriales</taxon>
        <taxon>Clostridiaceae</taxon>
        <taxon>Clostridium</taxon>
    </lineage>
</organism>
<feature type="domain" description="Glycosyltransferase 2-like" evidence="1">
    <location>
        <begin position="9"/>
        <end position="116"/>
    </location>
</feature>
<dbReference type="AlphaFoldDB" id="A0A9W6DCR6"/>
<dbReference type="PANTHER" id="PTHR43630">
    <property type="entry name" value="POLY-BETA-1,6-N-ACETYL-D-GLUCOSAMINE SYNTHASE"/>
    <property type="match status" value="1"/>
</dbReference>
<evidence type="ECO:0000259" key="1">
    <source>
        <dbReference type="Pfam" id="PF00535"/>
    </source>
</evidence>
<dbReference type="SUPFAM" id="SSF53448">
    <property type="entry name" value="Nucleotide-diphospho-sugar transferases"/>
    <property type="match status" value="1"/>
</dbReference>
<accession>A0A9W6DCR6</accession>
<evidence type="ECO:0000313" key="3">
    <source>
        <dbReference type="Proteomes" id="UP001057868"/>
    </source>
</evidence>
<dbReference type="InterPro" id="IPR001173">
    <property type="entry name" value="Glyco_trans_2-like"/>
</dbReference>
<protein>
    <recommendedName>
        <fullName evidence="1">Glycosyltransferase 2-like domain-containing protein</fullName>
    </recommendedName>
</protein>
<dbReference type="PANTHER" id="PTHR43630:SF2">
    <property type="entry name" value="GLYCOSYLTRANSFERASE"/>
    <property type="match status" value="1"/>
</dbReference>